<dbReference type="AlphaFoldDB" id="A0A8S8ZQX0"/>
<evidence type="ECO:0000256" key="1">
    <source>
        <dbReference type="SAM" id="MobiDB-lite"/>
    </source>
</evidence>
<organism evidence="3 4">
    <name type="scientific">Sordaria macrospora</name>
    <dbReference type="NCBI Taxonomy" id="5147"/>
    <lineage>
        <taxon>Eukaryota</taxon>
        <taxon>Fungi</taxon>
        <taxon>Dikarya</taxon>
        <taxon>Ascomycota</taxon>
        <taxon>Pezizomycotina</taxon>
        <taxon>Sordariomycetes</taxon>
        <taxon>Sordariomycetidae</taxon>
        <taxon>Sordariales</taxon>
        <taxon>Sordariaceae</taxon>
        <taxon>Sordaria</taxon>
    </lineage>
</organism>
<feature type="transmembrane region" description="Helical" evidence="2">
    <location>
        <begin position="310"/>
        <end position="333"/>
    </location>
</feature>
<keyword evidence="2" id="KW-0812">Transmembrane</keyword>
<feature type="compositionally biased region" description="Basic residues" evidence="1">
    <location>
        <begin position="15"/>
        <end position="30"/>
    </location>
</feature>
<feature type="compositionally biased region" description="Basic and acidic residues" evidence="1">
    <location>
        <begin position="31"/>
        <end position="82"/>
    </location>
</feature>
<dbReference type="EMBL" id="NMPR01000041">
    <property type="protein sequence ID" value="KAA8633164.1"/>
    <property type="molecule type" value="Genomic_DNA"/>
</dbReference>
<dbReference type="VEuPathDB" id="FungiDB:SMAC_05953"/>
<feature type="compositionally biased region" description="Gly residues" evidence="1">
    <location>
        <begin position="131"/>
        <end position="152"/>
    </location>
</feature>
<sequence>MGLFGEGSMFSSRSSKSKRPKPSHRSSSSRKSKEQIETKDRDRELKRRDSEWERESRERERELERQREREMRDREREREREQSPPPSRALFSAPDASDSSGRRARRQESYRAERQESYRGEERAVVPRGGPEAGYGPHPGGQGTSEGGGGGLVNFLASLLLGDDDDLDGMGYGTDSDSDFDKPRRSSLKTPKSRGGGVDDGQAPRDYFSLSRHNSSRLLDTFGGGGVGGGTPRSSHRPDKPPKRPSFFKSSSSSGGRRSSFFAKFRRSSSSSSSFYKRSPRPRLIKKLLKKLKRLLRDLAYYAQRHPMKVFMLAIMPLITGGALTGLLAKLGIRLPKIVDRLLALAAKYSAGDSLGAVGEVARLARDGIGLGGGGGGGSGKAAGAGAAAAMMGNAMARGFNTTKVERGRRGDAVWEKRTMERDSVFDGPGGGLNWQAGLKSVLKMLSD</sequence>
<protein>
    <submittedName>
        <fullName evidence="3">Uncharacterized protein</fullName>
    </submittedName>
</protein>
<feature type="compositionally biased region" description="Gly residues" evidence="1">
    <location>
        <begin position="222"/>
        <end position="231"/>
    </location>
</feature>
<evidence type="ECO:0000313" key="4">
    <source>
        <dbReference type="Proteomes" id="UP000433876"/>
    </source>
</evidence>
<dbReference type="Proteomes" id="UP000433876">
    <property type="component" value="Unassembled WGS sequence"/>
</dbReference>
<feature type="compositionally biased region" description="Basic and acidic residues" evidence="1">
    <location>
        <begin position="106"/>
        <end position="125"/>
    </location>
</feature>
<name>A0A8S8ZQX0_SORMA</name>
<reference evidence="3 4" key="1">
    <citation type="submission" date="2017-07" db="EMBL/GenBank/DDBJ databases">
        <title>Genome sequence of the Sordaria macrospora wild type strain R19027.</title>
        <authorList>
            <person name="Nowrousian M."/>
            <person name="Teichert I."/>
            <person name="Kueck U."/>
        </authorList>
    </citation>
    <scope>NUCLEOTIDE SEQUENCE [LARGE SCALE GENOMIC DNA]</scope>
    <source>
        <strain evidence="3 4">R19027</strain>
        <tissue evidence="3">Mycelium</tissue>
    </source>
</reference>
<keyword evidence="2" id="KW-0472">Membrane</keyword>
<feature type="region of interest" description="Disordered" evidence="1">
    <location>
        <begin position="1"/>
        <end position="259"/>
    </location>
</feature>
<evidence type="ECO:0000256" key="2">
    <source>
        <dbReference type="SAM" id="Phobius"/>
    </source>
</evidence>
<evidence type="ECO:0000313" key="3">
    <source>
        <dbReference type="EMBL" id="KAA8633164.1"/>
    </source>
</evidence>
<feature type="compositionally biased region" description="Low complexity" evidence="1">
    <location>
        <begin position="245"/>
        <end position="259"/>
    </location>
</feature>
<keyword evidence="2" id="KW-1133">Transmembrane helix</keyword>
<dbReference type="OMA" id="KRTMERD"/>
<proteinExistence type="predicted"/>
<accession>A0A8S8ZQX0</accession>
<gene>
    <name evidence="3" type="ORF">SMACR_05953</name>
</gene>
<comment type="caution">
    <text evidence="3">The sequence shown here is derived from an EMBL/GenBank/DDBJ whole genome shotgun (WGS) entry which is preliminary data.</text>
</comment>